<dbReference type="PANTHER" id="PTHR45670">
    <property type="entry name" value="E3 UBIQUITIN-PROTEIN LIGASE TRIP12"/>
    <property type="match status" value="1"/>
</dbReference>
<evidence type="ECO:0000313" key="2">
    <source>
        <dbReference type="EMBL" id="CAG7891124.1"/>
    </source>
</evidence>
<dbReference type="InterPro" id="IPR045322">
    <property type="entry name" value="HECTD1/TRIP12-like"/>
</dbReference>
<keyword evidence="1" id="KW-0808">Transferase</keyword>
<dbReference type="GO" id="GO:0006511">
    <property type="term" value="P:ubiquitin-dependent protein catabolic process"/>
    <property type="evidence" value="ECO:0007669"/>
    <property type="project" value="InterPro"/>
</dbReference>
<proteinExistence type="predicted"/>
<dbReference type="Gene3D" id="3.90.1750.10">
    <property type="entry name" value="Hect, E3 ligase catalytic domains"/>
    <property type="match status" value="1"/>
</dbReference>
<name>A0A3P6AB62_BRACM</name>
<gene>
    <name evidence="3" type="ORF">BRAA02T04735Z</name>
    <name evidence="2" type="ORF">BRAPAZ1V2_A02P00760.2</name>
</gene>
<dbReference type="SMR" id="A0A3P6AB62"/>
<dbReference type="Gene3D" id="3.30.2160.10">
    <property type="entry name" value="Hect, E3 ligase catalytic domain"/>
    <property type="match status" value="1"/>
</dbReference>
<dbReference type="AlphaFoldDB" id="A0A3P6AB62"/>
<evidence type="ECO:0000256" key="1">
    <source>
        <dbReference type="ARBA" id="ARBA00022679"/>
    </source>
</evidence>
<evidence type="ECO:0000313" key="3">
    <source>
        <dbReference type="EMBL" id="VDC84573.1"/>
    </source>
</evidence>
<sequence>MESFTILKQLACKMQILLVTYTDYVLAPKFANDMVNLDNYLEEYVKVTVNATVCTGIQKQVEAFRSGFHKVRSFLFSYFFPI</sequence>
<dbReference type="InterPro" id="IPR035983">
    <property type="entry name" value="Hect_E3_ubiquitin_ligase"/>
</dbReference>
<dbReference type="Proteomes" id="UP000694005">
    <property type="component" value="Chromosome A02"/>
</dbReference>
<dbReference type="Gramene" id="A02p00760.2_BraZ1">
    <property type="protein sequence ID" value="A02p00760.2_BraZ1.CDS"/>
    <property type="gene ID" value="A02g00760.2_BraZ1"/>
</dbReference>
<organism evidence="3">
    <name type="scientific">Brassica campestris</name>
    <name type="common">Field mustard</name>
    <dbReference type="NCBI Taxonomy" id="3711"/>
    <lineage>
        <taxon>Eukaryota</taxon>
        <taxon>Viridiplantae</taxon>
        <taxon>Streptophyta</taxon>
        <taxon>Embryophyta</taxon>
        <taxon>Tracheophyta</taxon>
        <taxon>Spermatophyta</taxon>
        <taxon>Magnoliopsida</taxon>
        <taxon>eudicotyledons</taxon>
        <taxon>Gunneridae</taxon>
        <taxon>Pentapetalae</taxon>
        <taxon>rosids</taxon>
        <taxon>malvids</taxon>
        <taxon>Brassicales</taxon>
        <taxon>Brassicaceae</taxon>
        <taxon>Brassiceae</taxon>
        <taxon>Brassica</taxon>
    </lineage>
</organism>
<dbReference type="PANTHER" id="PTHR45670:SF17">
    <property type="entry name" value="HECT-TYPE E3 UBIQUITIN TRANSFERASE"/>
    <property type="match status" value="1"/>
</dbReference>
<reference evidence="3" key="1">
    <citation type="submission" date="2018-11" db="EMBL/GenBank/DDBJ databases">
        <authorList>
            <consortium name="Genoscope - CEA"/>
            <person name="William W."/>
        </authorList>
    </citation>
    <scope>NUCLEOTIDE SEQUENCE</scope>
</reference>
<dbReference type="SUPFAM" id="SSF56204">
    <property type="entry name" value="Hect, E3 ligase catalytic domain"/>
    <property type="match status" value="1"/>
</dbReference>
<dbReference type="GO" id="GO:0061630">
    <property type="term" value="F:ubiquitin protein ligase activity"/>
    <property type="evidence" value="ECO:0007669"/>
    <property type="project" value="InterPro"/>
</dbReference>
<dbReference type="EMBL" id="LS974618">
    <property type="protein sequence ID" value="CAG7891124.1"/>
    <property type="molecule type" value="Genomic_DNA"/>
</dbReference>
<dbReference type="EMBL" id="LR031573">
    <property type="protein sequence ID" value="VDC84573.1"/>
    <property type="molecule type" value="Genomic_DNA"/>
</dbReference>
<accession>A0A3P6AB62</accession>
<protein>
    <submittedName>
        <fullName evidence="2">Uncharacterized protein</fullName>
    </submittedName>
</protein>